<evidence type="ECO:0000256" key="1">
    <source>
        <dbReference type="SAM" id="MobiDB-lite"/>
    </source>
</evidence>
<gene>
    <name evidence="2" type="ORF">QJS10_CPA10g00612</name>
</gene>
<organism evidence="2 3">
    <name type="scientific">Acorus calamus</name>
    <name type="common">Sweet flag</name>
    <dbReference type="NCBI Taxonomy" id="4465"/>
    <lineage>
        <taxon>Eukaryota</taxon>
        <taxon>Viridiplantae</taxon>
        <taxon>Streptophyta</taxon>
        <taxon>Embryophyta</taxon>
        <taxon>Tracheophyta</taxon>
        <taxon>Spermatophyta</taxon>
        <taxon>Magnoliopsida</taxon>
        <taxon>Liliopsida</taxon>
        <taxon>Acoraceae</taxon>
        <taxon>Acorus</taxon>
    </lineage>
</organism>
<dbReference type="Proteomes" id="UP001180020">
    <property type="component" value="Unassembled WGS sequence"/>
</dbReference>
<accession>A0AAV9E285</accession>
<protein>
    <submittedName>
        <fullName evidence="2">Uncharacterized protein</fullName>
    </submittedName>
</protein>
<keyword evidence="3" id="KW-1185">Reference proteome</keyword>
<feature type="compositionally biased region" description="Pro residues" evidence="1">
    <location>
        <begin position="60"/>
        <end position="89"/>
    </location>
</feature>
<dbReference type="AlphaFoldDB" id="A0AAV9E285"/>
<evidence type="ECO:0000313" key="2">
    <source>
        <dbReference type="EMBL" id="KAK1306978.1"/>
    </source>
</evidence>
<reference evidence="2" key="2">
    <citation type="submission" date="2023-06" db="EMBL/GenBank/DDBJ databases">
        <authorList>
            <person name="Ma L."/>
            <person name="Liu K.-W."/>
            <person name="Li Z."/>
            <person name="Hsiao Y.-Y."/>
            <person name="Qi Y."/>
            <person name="Fu T."/>
            <person name="Tang G."/>
            <person name="Zhang D."/>
            <person name="Sun W.-H."/>
            <person name="Liu D.-K."/>
            <person name="Li Y."/>
            <person name="Chen G.-Z."/>
            <person name="Liu X.-D."/>
            <person name="Liao X.-Y."/>
            <person name="Jiang Y.-T."/>
            <person name="Yu X."/>
            <person name="Hao Y."/>
            <person name="Huang J."/>
            <person name="Zhao X.-W."/>
            <person name="Ke S."/>
            <person name="Chen Y.-Y."/>
            <person name="Wu W.-L."/>
            <person name="Hsu J.-L."/>
            <person name="Lin Y.-F."/>
            <person name="Huang M.-D."/>
            <person name="Li C.-Y."/>
            <person name="Huang L."/>
            <person name="Wang Z.-W."/>
            <person name="Zhao X."/>
            <person name="Zhong W.-Y."/>
            <person name="Peng D.-H."/>
            <person name="Ahmad S."/>
            <person name="Lan S."/>
            <person name="Zhang J.-S."/>
            <person name="Tsai W.-C."/>
            <person name="Van De Peer Y."/>
            <person name="Liu Z.-J."/>
        </authorList>
    </citation>
    <scope>NUCLEOTIDE SEQUENCE</scope>
    <source>
        <strain evidence="2">CP</strain>
        <tissue evidence="2">Leaves</tissue>
    </source>
</reference>
<feature type="region of interest" description="Disordered" evidence="1">
    <location>
        <begin position="43"/>
        <end position="89"/>
    </location>
</feature>
<feature type="region of interest" description="Disordered" evidence="1">
    <location>
        <begin position="1"/>
        <end position="22"/>
    </location>
</feature>
<reference evidence="2" key="1">
    <citation type="journal article" date="2023" name="Nat. Commun.">
        <title>Diploid and tetraploid genomes of Acorus and the evolution of monocots.</title>
        <authorList>
            <person name="Ma L."/>
            <person name="Liu K.W."/>
            <person name="Li Z."/>
            <person name="Hsiao Y.Y."/>
            <person name="Qi Y."/>
            <person name="Fu T."/>
            <person name="Tang G.D."/>
            <person name="Zhang D."/>
            <person name="Sun W.H."/>
            <person name="Liu D.K."/>
            <person name="Li Y."/>
            <person name="Chen G.Z."/>
            <person name="Liu X.D."/>
            <person name="Liao X.Y."/>
            <person name="Jiang Y.T."/>
            <person name="Yu X."/>
            <person name="Hao Y."/>
            <person name="Huang J."/>
            <person name="Zhao X.W."/>
            <person name="Ke S."/>
            <person name="Chen Y.Y."/>
            <person name="Wu W.L."/>
            <person name="Hsu J.L."/>
            <person name="Lin Y.F."/>
            <person name="Huang M.D."/>
            <person name="Li C.Y."/>
            <person name="Huang L."/>
            <person name="Wang Z.W."/>
            <person name="Zhao X."/>
            <person name="Zhong W.Y."/>
            <person name="Peng D.H."/>
            <person name="Ahmad S."/>
            <person name="Lan S."/>
            <person name="Zhang J.S."/>
            <person name="Tsai W.C."/>
            <person name="Van de Peer Y."/>
            <person name="Liu Z.J."/>
        </authorList>
    </citation>
    <scope>NUCLEOTIDE SEQUENCE</scope>
    <source>
        <strain evidence="2">CP</strain>
    </source>
</reference>
<name>A0AAV9E285_ACOCL</name>
<proteinExistence type="predicted"/>
<dbReference type="EMBL" id="JAUJYO010000010">
    <property type="protein sequence ID" value="KAK1306978.1"/>
    <property type="molecule type" value="Genomic_DNA"/>
</dbReference>
<sequence length="89" mass="9635">MDVNGGSMARKSPRGIHVREHTIDAPLRPHVLFESRCKDVQKTYPSLSPHMKAPTTIPSPSQPMPWPPPPPPPPPCLCPAPPAPLIPPS</sequence>
<evidence type="ECO:0000313" key="3">
    <source>
        <dbReference type="Proteomes" id="UP001180020"/>
    </source>
</evidence>
<comment type="caution">
    <text evidence="2">The sequence shown here is derived from an EMBL/GenBank/DDBJ whole genome shotgun (WGS) entry which is preliminary data.</text>
</comment>